<comment type="caution">
    <text evidence="2">The sequence shown here is derived from an EMBL/GenBank/DDBJ whole genome shotgun (WGS) entry which is preliminary data.</text>
</comment>
<gene>
    <name evidence="2" type="ORF">LCGC14_2303080</name>
</gene>
<dbReference type="EMBL" id="LAZR01032512">
    <property type="protein sequence ID" value="KKL50679.1"/>
    <property type="molecule type" value="Genomic_DNA"/>
</dbReference>
<feature type="non-terminal residue" evidence="2">
    <location>
        <position position="1"/>
    </location>
</feature>
<sequence>GYYVLSKNKDGLRRLKRGNLGSFGNSEQALKAVLDSVTEQEKQLGDWALEQLQAQFPRANQAAIIALGRELTPADNYFPLYTPADTKGLDQQMDFMTQLEEKAGVPKTSMEISEAKERVETSTGPVEANFFQSYLHNIARVERFINMAPAVNEVQNLLNNKEYRHTLNKATNGYGVKILHNWMKDTTKGKSSEVNDWTGRLLTGLRRNAMVYAIGFNIPSVMRQTLSLGNAIAIDPLMMKHVPMNWAKNKQSWDTYRTMENEVMGKSVMMRTRSFDRVESILNSLSATEKRMMGKQDYSRKALGFIRWMDRHTTVLAWKSLYDVATDRKMSEEQAVAFADDGISKTQPMGNARDLPDFFRGGPLQKLLTTFQNQVNQNYNFWTHDIAGELRAGKISKRVVAHRVMFSYVMPALLFGMIGRGGLPKDWKDVAKDLALYPLGSLFLIGRVIYNAAQGFAGGGETVAEIGISELEKTIGAGFRGDVGGVVKHGIKATGALTGRIPAQAIRTVEGAYDLAQNETDDYRRLIYSEWALSRGDKGGTAPAGRKRRLRKRTTRKRKLRVR</sequence>
<name>A0A0F9CNC5_9ZZZZ</name>
<feature type="compositionally biased region" description="Basic residues" evidence="1">
    <location>
        <begin position="545"/>
        <end position="563"/>
    </location>
</feature>
<dbReference type="AlphaFoldDB" id="A0A0F9CNC5"/>
<evidence type="ECO:0000256" key="1">
    <source>
        <dbReference type="SAM" id="MobiDB-lite"/>
    </source>
</evidence>
<evidence type="ECO:0008006" key="3">
    <source>
        <dbReference type="Google" id="ProtNLM"/>
    </source>
</evidence>
<protein>
    <recommendedName>
        <fullName evidence="3">Large polyvalent protein associated domain-containing protein</fullName>
    </recommendedName>
</protein>
<reference evidence="2" key="1">
    <citation type="journal article" date="2015" name="Nature">
        <title>Complex archaea that bridge the gap between prokaryotes and eukaryotes.</title>
        <authorList>
            <person name="Spang A."/>
            <person name="Saw J.H."/>
            <person name="Jorgensen S.L."/>
            <person name="Zaremba-Niedzwiedzka K."/>
            <person name="Martijn J."/>
            <person name="Lind A.E."/>
            <person name="van Eijk R."/>
            <person name="Schleper C."/>
            <person name="Guy L."/>
            <person name="Ettema T.J."/>
        </authorList>
    </citation>
    <scope>NUCLEOTIDE SEQUENCE</scope>
</reference>
<organism evidence="2">
    <name type="scientific">marine sediment metagenome</name>
    <dbReference type="NCBI Taxonomy" id="412755"/>
    <lineage>
        <taxon>unclassified sequences</taxon>
        <taxon>metagenomes</taxon>
        <taxon>ecological metagenomes</taxon>
    </lineage>
</organism>
<evidence type="ECO:0000313" key="2">
    <source>
        <dbReference type="EMBL" id="KKL50679.1"/>
    </source>
</evidence>
<feature type="region of interest" description="Disordered" evidence="1">
    <location>
        <begin position="537"/>
        <end position="563"/>
    </location>
</feature>
<accession>A0A0F9CNC5</accession>
<proteinExistence type="predicted"/>